<evidence type="ECO:0000313" key="6">
    <source>
        <dbReference type="EMBL" id="KAL0064042.1"/>
    </source>
</evidence>
<feature type="domain" description="Protein kinase" evidence="5">
    <location>
        <begin position="249"/>
        <end position="520"/>
    </location>
</feature>
<dbReference type="InterPro" id="IPR000719">
    <property type="entry name" value="Prot_kinase_dom"/>
</dbReference>
<dbReference type="InterPro" id="IPR059179">
    <property type="entry name" value="MLKL-like_MCAfunc"/>
</dbReference>
<evidence type="ECO:0000256" key="2">
    <source>
        <dbReference type="ARBA" id="ARBA00022741"/>
    </source>
</evidence>
<dbReference type="Proteomes" id="UP001437256">
    <property type="component" value="Unassembled WGS sequence"/>
</dbReference>
<evidence type="ECO:0000259" key="5">
    <source>
        <dbReference type="PROSITE" id="PS50011"/>
    </source>
</evidence>
<name>A0ABR2ZSF7_9AGAR</name>
<dbReference type="Pfam" id="PF07714">
    <property type="entry name" value="PK_Tyr_Ser-Thr"/>
    <property type="match status" value="1"/>
</dbReference>
<dbReference type="Gene3D" id="1.10.510.10">
    <property type="entry name" value="Transferase(Phosphotransferase) domain 1"/>
    <property type="match status" value="1"/>
</dbReference>
<keyword evidence="2" id="KW-0547">Nucleotide-binding</keyword>
<evidence type="ECO:0000256" key="3">
    <source>
        <dbReference type="ARBA" id="ARBA00022777"/>
    </source>
</evidence>
<gene>
    <name evidence="6" type="ORF">AAF712_009008</name>
</gene>
<comment type="caution">
    <text evidence="6">The sequence shown here is derived from an EMBL/GenBank/DDBJ whole genome shotgun (WGS) entry which is preliminary data.</text>
</comment>
<keyword evidence="3" id="KW-0418">Kinase</keyword>
<dbReference type="EMBL" id="JBBXMP010000068">
    <property type="protein sequence ID" value="KAL0064042.1"/>
    <property type="molecule type" value="Genomic_DNA"/>
</dbReference>
<dbReference type="InterPro" id="IPR036537">
    <property type="entry name" value="Adaptor_Cbl_N_dom_sf"/>
</dbReference>
<keyword evidence="4" id="KW-0067">ATP-binding</keyword>
<protein>
    <recommendedName>
        <fullName evidence="5">Protein kinase domain-containing protein</fullName>
    </recommendedName>
</protein>
<evidence type="ECO:0000313" key="7">
    <source>
        <dbReference type="Proteomes" id="UP001437256"/>
    </source>
</evidence>
<dbReference type="PROSITE" id="PS50011">
    <property type="entry name" value="PROTEIN_KINASE_DOM"/>
    <property type="match status" value="1"/>
</dbReference>
<evidence type="ECO:0000256" key="4">
    <source>
        <dbReference type="ARBA" id="ARBA00022840"/>
    </source>
</evidence>
<accession>A0ABR2ZSF7</accession>
<dbReference type="PANTHER" id="PTHR44329:SF288">
    <property type="entry name" value="MITOGEN-ACTIVATED PROTEIN KINASE KINASE KINASE 20"/>
    <property type="match status" value="1"/>
</dbReference>
<organism evidence="6 7">
    <name type="scientific">Marasmius tenuissimus</name>
    <dbReference type="NCBI Taxonomy" id="585030"/>
    <lineage>
        <taxon>Eukaryota</taxon>
        <taxon>Fungi</taxon>
        <taxon>Dikarya</taxon>
        <taxon>Basidiomycota</taxon>
        <taxon>Agaricomycotina</taxon>
        <taxon>Agaricomycetes</taxon>
        <taxon>Agaricomycetidae</taxon>
        <taxon>Agaricales</taxon>
        <taxon>Marasmiineae</taxon>
        <taxon>Marasmiaceae</taxon>
        <taxon>Marasmius</taxon>
    </lineage>
</organism>
<keyword evidence="1" id="KW-0808">Transferase</keyword>
<keyword evidence="7" id="KW-1185">Reference proteome</keyword>
<proteinExistence type="predicted"/>
<sequence length="531" mass="59562">MPQDPWLDVGKKLAIAVSKAAPVPGLQPAVEALCGFITLCEGVIANRHATCQLCFQCHSLLEAVQRYQPKPPSTLQEAFDNVAMTIDGVRKRAEKWSQLSWGRAFVRQKQIQDGIDQCKNEILDCSIRFQLASGAETNRWQAEFLAISQNDHVELVEFLSEIQNGQVLVEAVTKEYGERNVQGQKDITKEIQEVKDMMRVMQQSLAELSKGSSKKEDQVAGLSQNLYQLQITTKILLPEPNLVSGEITGMETRAIAGTATVDVYRGRYLQRENVAIKVVRAVEGDEHTMRRFLREVQIWEKIWSIDQGQYILPFYGFSQVDEGRPYMVSPWQEKGTALAYVKKNDVQVDYRKLILNIAKGIHVLHCQMDPPVVHGDIQAANILINAEGNPLLADFGLSKMVEDMTSTPFTQSNGAANLYRWFAPEIYIGNGAVSLASDVYSFAMTVLELLTHNQPFAQFKHPPEVVLSVANGRNPKRPTDAKVKERGLDDDLWTLMEECWNRTPSARPGIDEVLEKLEAASRNNGVEMAMN</sequence>
<dbReference type="PANTHER" id="PTHR44329">
    <property type="entry name" value="SERINE/THREONINE-PROTEIN KINASE TNNI3K-RELATED"/>
    <property type="match status" value="1"/>
</dbReference>
<dbReference type="CDD" id="cd21037">
    <property type="entry name" value="MLKL_NTD"/>
    <property type="match status" value="1"/>
</dbReference>
<dbReference type="InterPro" id="IPR051681">
    <property type="entry name" value="Ser/Thr_Kinases-Pseudokinases"/>
</dbReference>
<dbReference type="InterPro" id="IPR001245">
    <property type="entry name" value="Ser-Thr/Tyr_kinase_cat_dom"/>
</dbReference>
<dbReference type="SUPFAM" id="SSF56112">
    <property type="entry name" value="Protein kinase-like (PK-like)"/>
    <property type="match status" value="1"/>
</dbReference>
<dbReference type="Gene3D" id="1.20.930.20">
    <property type="entry name" value="Adaptor protein Cbl, N-terminal domain"/>
    <property type="match status" value="1"/>
</dbReference>
<dbReference type="InterPro" id="IPR011009">
    <property type="entry name" value="Kinase-like_dom_sf"/>
</dbReference>
<evidence type="ECO:0000256" key="1">
    <source>
        <dbReference type="ARBA" id="ARBA00022679"/>
    </source>
</evidence>
<reference evidence="6 7" key="1">
    <citation type="submission" date="2024-05" db="EMBL/GenBank/DDBJ databases">
        <title>A draft genome resource for the thread blight pathogen Marasmius tenuissimus strain MS-2.</title>
        <authorList>
            <person name="Yulfo-Soto G.E."/>
            <person name="Baruah I.K."/>
            <person name="Amoako-Attah I."/>
            <person name="Bukari Y."/>
            <person name="Meinhardt L.W."/>
            <person name="Bailey B.A."/>
            <person name="Cohen S.P."/>
        </authorList>
    </citation>
    <scope>NUCLEOTIDE SEQUENCE [LARGE SCALE GENOMIC DNA]</scope>
    <source>
        <strain evidence="6 7">MS-2</strain>
    </source>
</reference>